<dbReference type="AlphaFoldDB" id="A0A1Y1S2H8"/>
<dbReference type="STRING" id="1963862.B4O97_03535"/>
<evidence type="ECO:0000313" key="1">
    <source>
        <dbReference type="EMBL" id="ORC37275.1"/>
    </source>
</evidence>
<reference evidence="1 2" key="1">
    <citation type="submission" date="2017-03" db="EMBL/GenBank/DDBJ databases">
        <title>Draft Genome sequence of Marispirochaeta sp. strain JC444.</title>
        <authorList>
            <person name="Shivani Y."/>
            <person name="Subhash Y."/>
            <person name="Sasikala C."/>
            <person name="Ramana C."/>
        </authorList>
    </citation>
    <scope>NUCLEOTIDE SEQUENCE [LARGE SCALE GENOMIC DNA]</scope>
    <source>
        <strain evidence="1 2">JC444</strain>
    </source>
</reference>
<proteinExistence type="predicted"/>
<dbReference type="Proteomes" id="UP000192343">
    <property type="component" value="Unassembled WGS sequence"/>
</dbReference>
<organism evidence="1 2">
    <name type="scientific">Marispirochaeta aestuarii</name>
    <dbReference type="NCBI Taxonomy" id="1963862"/>
    <lineage>
        <taxon>Bacteria</taxon>
        <taxon>Pseudomonadati</taxon>
        <taxon>Spirochaetota</taxon>
        <taxon>Spirochaetia</taxon>
        <taxon>Spirochaetales</taxon>
        <taxon>Spirochaetaceae</taxon>
        <taxon>Marispirochaeta</taxon>
    </lineage>
</organism>
<dbReference type="EMBL" id="MWQY01000003">
    <property type="protein sequence ID" value="ORC37275.1"/>
    <property type="molecule type" value="Genomic_DNA"/>
</dbReference>
<sequence length="170" mass="19625">MILLSRSQIAELRGCAPSTVSRANLRKTEDGKYDLLEPEVWDWVTEPLIEKAILQLKRSASSDLDESDREELEKEKIKVDILYRENQIKKQDREAAREDKHLILRHDVALTFGSFISGIKNNFLQIGNRVGRGDTILRDRIEKEVEKAIDKTVKNAQEEARKIIKVNLDD</sequence>
<gene>
    <name evidence="1" type="ORF">B4O97_03535</name>
</gene>
<comment type="caution">
    <text evidence="1">The sequence shown here is derived from an EMBL/GenBank/DDBJ whole genome shotgun (WGS) entry which is preliminary data.</text>
</comment>
<keyword evidence="2" id="KW-1185">Reference proteome</keyword>
<evidence type="ECO:0000313" key="2">
    <source>
        <dbReference type="Proteomes" id="UP000192343"/>
    </source>
</evidence>
<protein>
    <submittedName>
        <fullName evidence="1">Uncharacterized protein</fullName>
    </submittedName>
</protein>
<name>A0A1Y1S2H8_9SPIO</name>
<accession>A0A1Y1S2H8</accession>